<feature type="region of interest" description="Disordered" evidence="1">
    <location>
        <begin position="1"/>
        <end position="34"/>
    </location>
</feature>
<proteinExistence type="predicted"/>
<dbReference type="Proteomes" id="UP001358586">
    <property type="component" value="Chromosome 2"/>
</dbReference>
<evidence type="ECO:0000313" key="2">
    <source>
        <dbReference type="EMBL" id="KAK5842983.1"/>
    </source>
</evidence>
<organism evidence="2 3">
    <name type="scientific">Gossypium arboreum</name>
    <name type="common">Tree cotton</name>
    <name type="synonym">Gossypium nanking</name>
    <dbReference type="NCBI Taxonomy" id="29729"/>
    <lineage>
        <taxon>Eukaryota</taxon>
        <taxon>Viridiplantae</taxon>
        <taxon>Streptophyta</taxon>
        <taxon>Embryophyta</taxon>
        <taxon>Tracheophyta</taxon>
        <taxon>Spermatophyta</taxon>
        <taxon>Magnoliopsida</taxon>
        <taxon>eudicotyledons</taxon>
        <taxon>Gunneridae</taxon>
        <taxon>Pentapetalae</taxon>
        <taxon>rosids</taxon>
        <taxon>malvids</taxon>
        <taxon>Malvales</taxon>
        <taxon>Malvaceae</taxon>
        <taxon>Malvoideae</taxon>
        <taxon>Gossypium</taxon>
    </lineage>
</organism>
<keyword evidence="3" id="KW-1185">Reference proteome</keyword>
<evidence type="ECO:0000256" key="1">
    <source>
        <dbReference type="SAM" id="MobiDB-lite"/>
    </source>
</evidence>
<evidence type="ECO:0000313" key="3">
    <source>
        <dbReference type="Proteomes" id="UP001358586"/>
    </source>
</evidence>
<dbReference type="EMBL" id="JARKNE010000002">
    <property type="protein sequence ID" value="KAK5842983.1"/>
    <property type="molecule type" value="Genomic_DNA"/>
</dbReference>
<protein>
    <submittedName>
        <fullName evidence="2">Uncharacterized protein</fullName>
    </submittedName>
</protein>
<comment type="caution">
    <text evidence="2">The sequence shown here is derived from an EMBL/GenBank/DDBJ whole genome shotgun (WGS) entry which is preliminary data.</text>
</comment>
<accession>A0ABR0QUJ5</accession>
<reference evidence="2 3" key="1">
    <citation type="submission" date="2023-03" db="EMBL/GenBank/DDBJ databases">
        <title>WGS of Gossypium arboreum.</title>
        <authorList>
            <person name="Yu D."/>
        </authorList>
    </citation>
    <scope>NUCLEOTIDE SEQUENCE [LARGE SCALE GENOMIC DNA]</scope>
    <source>
        <tissue evidence="2">Leaf</tissue>
    </source>
</reference>
<name>A0ABR0QUJ5_GOSAR</name>
<sequence>MKNERSGSDDESSTTNDDEHSSGPSFSLAADDESVSLVDGVGGQLSGDESIGGVSVAAYKLQSSDDDSTTTSDDVESKLQALAILGPKPKP</sequence>
<gene>
    <name evidence="2" type="ORF">PVK06_005407</name>
</gene>